<organism evidence="9 10">
    <name type="scientific">Colletotrichum incanum</name>
    <name type="common">Soybean anthracnose fungus</name>
    <dbReference type="NCBI Taxonomy" id="1573173"/>
    <lineage>
        <taxon>Eukaryota</taxon>
        <taxon>Fungi</taxon>
        <taxon>Dikarya</taxon>
        <taxon>Ascomycota</taxon>
        <taxon>Pezizomycotina</taxon>
        <taxon>Sordariomycetes</taxon>
        <taxon>Hypocreomycetidae</taxon>
        <taxon>Glomerellales</taxon>
        <taxon>Glomerellaceae</taxon>
        <taxon>Colletotrichum</taxon>
        <taxon>Colletotrichum spaethianum species complex</taxon>
    </lineage>
</organism>
<feature type="transmembrane region" description="Helical" evidence="7">
    <location>
        <begin position="267"/>
        <end position="286"/>
    </location>
</feature>
<evidence type="ECO:0000313" key="9">
    <source>
        <dbReference type="EMBL" id="KZL69546.1"/>
    </source>
</evidence>
<feature type="transmembrane region" description="Helical" evidence="7">
    <location>
        <begin position="191"/>
        <end position="216"/>
    </location>
</feature>
<dbReference type="OrthoDB" id="3648173at2759"/>
<gene>
    <name evidence="9" type="ORF">CI238_00704</name>
</gene>
<dbReference type="GO" id="GO:0016020">
    <property type="term" value="C:membrane"/>
    <property type="evidence" value="ECO:0007669"/>
    <property type="project" value="UniProtKB-SubCell"/>
</dbReference>
<feature type="domain" description="Rhodopsin" evidence="8">
    <location>
        <begin position="55"/>
        <end position="291"/>
    </location>
</feature>
<feature type="transmembrane region" description="Helical" evidence="7">
    <location>
        <begin position="71"/>
        <end position="95"/>
    </location>
</feature>
<name>A0A161WFM8_COLIC</name>
<feature type="region of interest" description="Disordered" evidence="6">
    <location>
        <begin position="304"/>
        <end position="395"/>
    </location>
</feature>
<dbReference type="PANTHER" id="PTHR33048:SF47">
    <property type="entry name" value="INTEGRAL MEMBRANE PROTEIN-RELATED"/>
    <property type="match status" value="1"/>
</dbReference>
<feature type="transmembrane region" description="Helical" evidence="7">
    <location>
        <begin position="149"/>
        <end position="171"/>
    </location>
</feature>
<proteinExistence type="inferred from homology"/>
<evidence type="ECO:0000256" key="3">
    <source>
        <dbReference type="ARBA" id="ARBA00022989"/>
    </source>
</evidence>
<dbReference type="EMBL" id="LFIW01002480">
    <property type="protein sequence ID" value="KZL69546.1"/>
    <property type="molecule type" value="Genomic_DNA"/>
</dbReference>
<comment type="caution">
    <text evidence="9">The sequence shown here is derived from an EMBL/GenBank/DDBJ whole genome shotgun (WGS) entry which is preliminary data.</text>
</comment>
<keyword evidence="3 7" id="KW-1133">Transmembrane helix</keyword>
<evidence type="ECO:0000256" key="4">
    <source>
        <dbReference type="ARBA" id="ARBA00023136"/>
    </source>
</evidence>
<keyword evidence="10" id="KW-1185">Reference proteome</keyword>
<evidence type="ECO:0000256" key="5">
    <source>
        <dbReference type="ARBA" id="ARBA00038359"/>
    </source>
</evidence>
<dbReference type="InterPro" id="IPR052337">
    <property type="entry name" value="SAT4-like"/>
</dbReference>
<sequence>MAASVYRKDLSAIQEVQRLATASVVDHSRDGESRFAEILAILIVGSVLSTAAVILRAFTRIKMLRTFGLDDIIMVVAQILVIGTAVAIGLETLWGLGRHSWVQPPEDYVPYMKSFYVSIVLYNIATTIVKLSILLQYRRIFANDLMQKLTTWGLAFMSAWTVMLCFLLPMMCVPVQAFWDTTVKGRCINLLASWYTMAAVNIVADFVMFSLPIPVINSLQLPRRQKRMLLFVFGLGFVTCIISAFRIKTLRVAAKTEDPYWDNVDAATWSFLEVTIGILAACLPTLRPIFVTLLPRLFNGSTFQAKSKGRPSRYVNPYGHASESNKVAGARHGLGRHQPLSSTERLNHQTRDEIELSGPETETSAEYTVSVSTGASEASEKMSRMKSQRDSGDEDEIIKGHIRTTTVVTQEVTFDSAKRAQRQV</sequence>
<protein>
    <submittedName>
        <fullName evidence="9">Integral membrane protein</fullName>
    </submittedName>
</protein>
<feature type="compositionally biased region" description="Basic and acidic residues" evidence="6">
    <location>
        <begin position="345"/>
        <end position="354"/>
    </location>
</feature>
<feature type="transmembrane region" description="Helical" evidence="7">
    <location>
        <begin position="38"/>
        <end position="59"/>
    </location>
</feature>
<dbReference type="InterPro" id="IPR049326">
    <property type="entry name" value="Rhodopsin_dom_fungi"/>
</dbReference>
<feature type="transmembrane region" description="Helical" evidence="7">
    <location>
        <begin position="228"/>
        <end position="247"/>
    </location>
</feature>
<reference evidence="9 10" key="1">
    <citation type="submission" date="2015-06" db="EMBL/GenBank/DDBJ databases">
        <title>Survival trade-offs in plant roots during colonization by closely related pathogenic and mutualistic fungi.</title>
        <authorList>
            <person name="Hacquard S."/>
            <person name="Kracher B."/>
            <person name="Hiruma K."/>
            <person name="Weinman A."/>
            <person name="Muench P."/>
            <person name="Garrido Oter R."/>
            <person name="Ver Loren van Themaat E."/>
            <person name="Dallerey J.-F."/>
            <person name="Damm U."/>
            <person name="Henrissat B."/>
            <person name="Lespinet O."/>
            <person name="Thon M."/>
            <person name="Kemen E."/>
            <person name="McHardy A.C."/>
            <person name="Schulze-Lefert P."/>
            <person name="O'Connell R.J."/>
        </authorList>
    </citation>
    <scope>NUCLEOTIDE SEQUENCE [LARGE SCALE GENOMIC DNA]</scope>
    <source>
        <strain evidence="9 10">MAFF 238704</strain>
    </source>
</reference>
<dbReference type="Proteomes" id="UP000076584">
    <property type="component" value="Unassembled WGS sequence"/>
</dbReference>
<keyword evidence="2 7" id="KW-0812">Transmembrane</keyword>
<dbReference type="PANTHER" id="PTHR33048">
    <property type="entry name" value="PTH11-LIKE INTEGRAL MEMBRANE PROTEIN (AFU_ORTHOLOGUE AFUA_5G11245)"/>
    <property type="match status" value="1"/>
</dbReference>
<evidence type="ECO:0000259" key="8">
    <source>
        <dbReference type="Pfam" id="PF20684"/>
    </source>
</evidence>
<evidence type="ECO:0000313" key="10">
    <source>
        <dbReference type="Proteomes" id="UP000076584"/>
    </source>
</evidence>
<evidence type="ECO:0000256" key="7">
    <source>
        <dbReference type="SAM" id="Phobius"/>
    </source>
</evidence>
<feature type="compositionally biased region" description="Polar residues" evidence="6">
    <location>
        <begin position="360"/>
        <end position="376"/>
    </location>
</feature>
<feature type="compositionally biased region" description="Basic and acidic residues" evidence="6">
    <location>
        <begin position="378"/>
        <end position="391"/>
    </location>
</feature>
<comment type="similarity">
    <text evidence="5">Belongs to the SAT4 family.</text>
</comment>
<evidence type="ECO:0000256" key="6">
    <source>
        <dbReference type="SAM" id="MobiDB-lite"/>
    </source>
</evidence>
<keyword evidence="4 7" id="KW-0472">Membrane</keyword>
<accession>A0A161WFM8</accession>
<comment type="subcellular location">
    <subcellularLocation>
        <location evidence="1">Membrane</location>
        <topology evidence="1">Multi-pass membrane protein</topology>
    </subcellularLocation>
</comment>
<dbReference type="Pfam" id="PF20684">
    <property type="entry name" value="Fung_rhodopsin"/>
    <property type="match status" value="1"/>
</dbReference>
<evidence type="ECO:0000256" key="1">
    <source>
        <dbReference type="ARBA" id="ARBA00004141"/>
    </source>
</evidence>
<dbReference type="AlphaFoldDB" id="A0A161WFM8"/>
<evidence type="ECO:0000256" key="2">
    <source>
        <dbReference type="ARBA" id="ARBA00022692"/>
    </source>
</evidence>
<feature type="transmembrane region" description="Helical" evidence="7">
    <location>
        <begin position="115"/>
        <end position="137"/>
    </location>
</feature>